<protein>
    <submittedName>
        <fullName evidence="6">Putative transcriptional regulator</fullName>
    </submittedName>
</protein>
<keyword evidence="3" id="KW-0238">DNA-binding</keyword>
<dbReference type="InterPro" id="IPR010982">
    <property type="entry name" value="Lambda_DNA-bd_dom_sf"/>
</dbReference>
<dbReference type="STRING" id="161899.CSING_03005"/>
<dbReference type="SUPFAM" id="SSF47413">
    <property type="entry name" value="lambda repressor-like DNA-binding domains"/>
    <property type="match status" value="1"/>
</dbReference>
<dbReference type="OrthoDB" id="9810578at2"/>
<dbReference type="PROSITE" id="PS50943">
    <property type="entry name" value="HTH_CROC1"/>
    <property type="match status" value="1"/>
</dbReference>
<proteinExistence type="inferred from homology"/>
<comment type="similarity">
    <text evidence="1">Belongs to the short-chain fatty acyl-CoA assimilation regulator (ScfR) family.</text>
</comment>
<dbReference type="InterPro" id="IPR010359">
    <property type="entry name" value="IrrE_HExxH"/>
</dbReference>
<dbReference type="CDD" id="cd00093">
    <property type="entry name" value="HTH_XRE"/>
    <property type="match status" value="1"/>
</dbReference>
<dbReference type="SMART" id="SM00530">
    <property type="entry name" value="HTH_XRE"/>
    <property type="match status" value="1"/>
</dbReference>
<dbReference type="InterPro" id="IPR026281">
    <property type="entry name" value="HTH_RamB"/>
</dbReference>
<evidence type="ECO:0000256" key="1">
    <source>
        <dbReference type="ARBA" id="ARBA00007227"/>
    </source>
</evidence>
<dbReference type="Pfam" id="PF01381">
    <property type="entry name" value="HTH_3"/>
    <property type="match status" value="1"/>
</dbReference>
<dbReference type="InterPro" id="IPR050807">
    <property type="entry name" value="TransReg_Diox_bact_type"/>
</dbReference>
<dbReference type="Pfam" id="PF09856">
    <property type="entry name" value="ScfRs"/>
    <property type="match status" value="1"/>
</dbReference>
<evidence type="ECO:0000256" key="3">
    <source>
        <dbReference type="ARBA" id="ARBA00023125"/>
    </source>
</evidence>
<evidence type="ECO:0000259" key="5">
    <source>
        <dbReference type="PROSITE" id="PS50943"/>
    </source>
</evidence>
<dbReference type="PANTHER" id="PTHR46797">
    <property type="entry name" value="HTH-TYPE TRANSCRIPTIONAL REGULATOR"/>
    <property type="match status" value="1"/>
</dbReference>
<reference evidence="6 7" key="1">
    <citation type="journal article" date="2015" name="Genome Announc.">
        <title>Complete Genome Sequence and Annotation of Corynebacterium singulare DSM 44357, Isolated from a Human Semen Specimen.</title>
        <authorList>
            <person name="Merten M."/>
            <person name="Brinkrolf K."/>
            <person name="Albersmeier A."/>
            <person name="Kutter Y."/>
            <person name="Ruckert C."/>
            <person name="Tauch A."/>
        </authorList>
    </citation>
    <scope>NUCLEOTIDE SEQUENCE [LARGE SCALE GENOMIC DNA]</scope>
    <source>
        <strain evidence="6">IBS B52218</strain>
    </source>
</reference>
<dbReference type="GO" id="GO:0005829">
    <property type="term" value="C:cytosol"/>
    <property type="evidence" value="ECO:0007669"/>
    <property type="project" value="TreeGrafter"/>
</dbReference>
<dbReference type="InterPro" id="IPR018653">
    <property type="entry name" value="ScfR_C"/>
</dbReference>
<dbReference type="AlphaFoldDB" id="A0A0B6F299"/>
<dbReference type="EMBL" id="CP010827">
    <property type="protein sequence ID" value="AJI78151.1"/>
    <property type="molecule type" value="Genomic_DNA"/>
</dbReference>
<evidence type="ECO:0000256" key="4">
    <source>
        <dbReference type="ARBA" id="ARBA00023163"/>
    </source>
</evidence>
<dbReference type="HOGENOM" id="CLU_046383_0_0_11"/>
<evidence type="ECO:0000313" key="6">
    <source>
        <dbReference type="EMBL" id="AJI78151.1"/>
    </source>
</evidence>
<dbReference type="Pfam" id="PF06114">
    <property type="entry name" value="Peptidase_M78"/>
    <property type="match status" value="1"/>
</dbReference>
<gene>
    <name evidence="6" type="ORF">CSING_03005</name>
</gene>
<dbReference type="PANTHER" id="PTHR46797:SF23">
    <property type="entry name" value="HTH-TYPE TRANSCRIPTIONAL REGULATOR SUTR"/>
    <property type="match status" value="1"/>
</dbReference>
<accession>A0A0B6F299</accession>
<keyword evidence="2" id="KW-0805">Transcription regulation</keyword>
<organism evidence="6 7">
    <name type="scientific">Corynebacterium singulare</name>
    <dbReference type="NCBI Taxonomy" id="161899"/>
    <lineage>
        <taxon>Bacteria</taxon>
        <taxon>Bacillati</taxon>
        <taxon>Actinomycetota</taxon>
        <taxon>Actinomycetes</taxon>
        <taxon>Mycobacteriales</taxon>
        <taxon>Corynebacteriaceae</taxon>
        <taxon>Corynebacterium</taxon>
    </lineage>
</organism>
<dbReference type="KEGG" id="csx:CSING_03005"/>
<dbReference type="GO" id="GO:0003700">
    <property type="term" value="F:DNA-binding transcription factor activity"/>
    <property type="evidence" value="ECO:0007669"/>
    <property type="project" value="TreeGrafter"/>
</dbReference>
<evidence type="ECO:0000256" key="2">
    <source>
        <dbReference type="ARBA" id="ARBA00023015"/>
    </source>
</evidence>
<feature type="domain" description="HTH cro/C1-type" evidence="5">
    <location>
        <begin position="10"/>
        <end position="64"/>
    </location>
</feature>
<keyword evidence="4" id="KW-0804">Transcription</keyword>
<sequence>MTKHYAGARIHALRKERDLTQAAMAKQLGLSTSYLNQLENDQRPLTVTVLMQLTQRFDVDPTYFAGDRDLRALAELRQLFPEASEATLTDLSGRFPELLPRLVAAAAHTPAETSSFESVRDFFYDAHNYVHSLDIAAEELAESLGDRVLRRGRLASLLQEDFGVTTRFSSPSPRRRTFHNRELHLRAGLSEAQLVFEMALQYCLLAYPEHCAELVAELPTAEARTIGTLGLAQYFAAAVTMPYTQFLTTAEETRYDIDVIANAFGTGFETTAQRLSTLQRPGHRGVPFSFIRTDRAGNISKRHSSTAFHFARSGGSCPLWVVHRAFETPNRITRQVASMPDDHTYLWIARFVQGQAQAWGTPRKEFVVGLGCDISQADRVVYADALNHSPSEATPIGPGCAACPRPACPQRAFPQAGRPVSLDLNTSPESAYATS</sequence>
<dbReference type="Proteomes" id="UP000031890">
    <property type="component" value="Chromosome"/>
</dbReference>
<evidence type="ECO:0000313" key="7">
    <source>
        <dbReference type="Proteomes" id="UP000031890"/>
    </source>
</evidence>
<dbReference type="Gene3D" id="1.10.260.40">
    <property type="entry name" value="lambda repressor-like DNA-binding domains"/>
    <property type="match status" value="1"/>
</dbReference>
<dbReference type="InterPro" id="IPR001387">
    <property type="entry name" value="Cro/C1-type_HTH"/>
</dbReference>
<dbReference type="RefSeq" id="WP_042529546.1">
    <property type="nucleotide sequence ID" value="NZ_CP010827.1"/>
</dbReference>
<dbReference type="PIRSF" id="PIRSF019251">
    <property type="entry name" value="Rv0465c"/>
    <property type="match status" value="1"/>
</dbReference>
<dbReference type="GO" id="GO:0003677">
    <property type="term" value="F:DNA binding"/>
    <property type="evidence" value="ECO:0007669"/>
    <property type="project" value="UniProtKB-KW"/>
</dbReference>
<name>A0A0B6F299_9CORY</name>